<dbReference type="EMBL" id="AVOT02003060">
    <property type="protein sequence ID" value="MBW0472363.1"/>
    <property type="molecule type" value="Genomic_DNA"/>
</dbReference>
<protein>
    <submittedName>
        <fullName evidence="2">Uncharacterized protein</fullName>
    </submittedName>
</protein>
<dbReference type="AlphaFoldDB" id="A0A9Q3BWI4"/>
<evidence type="ECO:0000256" key="1">
    <source>
        <dbReference type="SAM" id="MobiDB-lite"/>
    </source>
</evidence>
<comment type="caution">
    <text evidence="2">The sequence shown here is derived from an EMBL/GenBank/DDBJ whole genome shotgun (WGS) entry which is preliminary data.</text>
</comment>
<dbReference type="Proteomes" id="UP000765509">
    <property type="component" value="Unassembled WGS sequence"/>
</dbReference>
<evidence type="ECO:0000313" key="2">
    <source>
        <dbReference type="EMBL" id="MBW0472363.1"/>
    </source>
</evidence>
<gene>
    <name evidence="2" type="ORF">O181_012078</name>
</gene>
<name>A0A9Q3BWI4_9BASI</name>
<keyword evidence="3" id="KW-1185">Reference proteome</keyword>
<proteinExistence type="predicted"/>
<organism evidence="2 3">
    <name type="scientific">Austropuccinia psidii MF-1</name>
    <dbReference type="NCBI Taxonomy" id="1389203"/>
    <lineage>
        <taxon>Eukaryota</taxon>
        <taxon>Fungi</taxon>
        <taxon>Dikarya</taxon>
        <taxon>Basidiomycota</taxon>
        <taxon>Pucciniomycotina</taxon>
        <taxon>Pucciniomycetes</taxon>
        <taxon>Pucciniales</taxon>
        <taxon>Sphaerophragmiaceae</taxon>
        <taxon>Austropuccinia</taxon>
    </lineage>
</organism>
<evidence type="ECO:0000313" key="3">
    <source>
        <dbReference type="Proteomes" id="UP000765509"/>
    </source>
</evidence>
<reference evidence="2" key="1">
    <citation type="submission" date="2021-03" db="EMBL/GenBank/DDBJ databases">
        <title>Draft genome sequence of rust myrtle Austropuccinia psidii MF-1, a brazilian biotype.</title>
        <authorList>
            <person name="Quecine M.C."/>
            <person name="Pachon D.M.R."/>
            <person name="Bonatelli M.L."/>
            <person name="Correr F.H."/>
            <person name="Franceschini L.M."/>
            <person name="Leite T.F."/>
            <person name="Margarido G.R.A."/>
            <person name="Almeida C.A."/>
            <person name="Ferrarezi J.A."/>
            <person name="Labate C.A."/>
        </authorList>
    </citation>
    <scope>NUCLEOTIDE SEQUENCE</scope>
    <source>
        <strain evidence="2">MF-1</strain>
    </source>
</reference>
<sequence length="146" mass="16912">MWKLPYLIKNTYIYLSFLVFADNPIEENKTTVERLVEKIIPSSSRSVVNTKRKAKKLVFPGPTIQDSEGEYLSLDFHIKNFECHETFLLSHLWLLEEDTSTPSNQIEPDSEVELIPQKGKEREESPVEQNLNKKVPYPKGQCQKCA</sequence>
<accession>A0A9Q3BWI4</accession>
<feature type="region of interest" description="Disordered" evidence="1">
    <location>
        <begin position="100"/>
        <end position="146"/>
    </location>
</feature>